<accession>A0A1F4SED6</accession>
<proteinExistence type="predicted"/>
<evidence type="ECO:0000259" key="1">
    <source>
        <dbReference type="Pfam" id="PF02915"/>
    </source>
</evidence>
<gene>
    <name evidence="2" type="ORF">A2310_02660</name>
</gene>
<dbReference type="STRING" id="1802579.A2310_02660"/>
<dbReference type="GO" id="GO:0046872">
    <property type="term" value="F:metal ion binding"/>
    <property type="evidence" value="ECO:0007669"/>
    <property type="project" value="InterPro"/>
</dbReference>
<feature type="domain" description="Rubrerythrin diiron-binding" evidence="1">
    <location>
        <begin position="9"/>
        <end position="154"/>
    </location>
</feature>
<dbReference type="GO" id="GO:0016491">
    <property type="term" value="F:oxidoreductase activity"/>
    <property type="evidence" value="ECO:0007669"/>
    <property type="project" value="InterPro"/>
</dbReference>
<dbReference type="Gene3D" id="1.20.1260.10">
    <property type="match status" value="1"/>
</dbReference>
<dbReference type="PANTHER" id="PTHR33531">
    <property type="entry name" value="RUBRERYTHRIN SUBFAMILY"/>
    <property type="match status" value="1"/>
</dbReference>
<dbReference type="PANTHER" id="PTHR33531:SF7">
    <property type="entry name" value="HYPOTHETICAL MEMBRANE PROTEIN, CONSERVED"/>
    <property type="match status" value="1"/>
</dbReference>
<dbReference type="InterPro" id="IPR009078">
    <property type="entry name" value="Ferritin-like_SF"/>
</dbReference>
<dbReference type="Proteomes" id="UP000178417">
    <property type="component" value="Unassembled WGS sequence"/>
</dbReference>
<organism evidence="2 3">
    <name type="scientific">candidate division WOR-1 bacterium RIFOXYB2_FULL_37_13</name>
    <dbReference type="NCBI Taxonomy" id="1802579"/>
    <lineage>
        <taxon>Bacteria</taxon>
        <taxon>Bacillati</taxon>
        <taxon>Saganbacteria</taxon>
    </lineage>
</organism>
<evidence type="ECO:0000313" key="2">
    <source>
        <dbReference type="EMBL" id="OGC18770.1"/>
    </source>
</evidence>
<evidence type="ECO:0000313" key="3">
    <source>
        <dbReference type="Proteomes" id="UP000178417"/>
    </source>
</evidence>
<reference evidence="2 3" key="1">
    <citation type="journal article" date="2016" name="Nat. Commun.">
        <title>Thousands of microbial genomes shed light on interconnected biogeochemical processes in an aquifer system.</title>
        <authorList>
            <person name="Anantharaman K."/>
            <person name="Brown C.T."/>
            <person name="Hug L.A."/>
            <person name="Sharon I."/>
            <person name="Castelle C.J."/>
            <person name="Probst A.J."/>
            <person name="Thomas B.C."/>
            <person name="Singh A."/>
            <person name="Wilkins M.J."/>
            <person name="Karaoz U."/>
            <person name="Brodie E.L."/>
            <person name="Williams K.H."/>
            <person name="Hubbard S.S."/>
            <person name="Banfield J.F."/>
        </authorList>
    </citation>
    <scope>NUCLEOTIDE SEQUENCE [LARGE SCALE GENOMIC DNA]</scope>
</reference>
<dbReference type="InterPro" id="IPR003251">
    <property type="entry name" value="Rr_diiron-bd_dom"/>
</dbReference>
<dbReference type="CDD" id="cd01045">
    <property type="entry name" value="Ferritin_like_AB"/>
    <property type="match status" value="1"/>
</dbReference>
<dbReference type="Pfam" id="PF02915">
    <property type="entry name" value="Rubrerythrin"/>
    <property type="match status" value="1"/>
</dbReference>
<comment type="caution">
    <text evidence="2">The sequence shown here is derived from an EMBL/GenBank/DDBJ whole genome shotgun (WGS) entry which is preliminary data.</text>
</comment>
<dbReference type="AlphaFoldDB" id="A0A1F4SED6"/>
<protein>
    <recommendedName>
        <fullName evidence="1">Rubrerythrin diiron-binding domain-containing protein</fullName>
    </recommendedName>
</protein>
<name>A0A1F4SED6_UNCSA</name>
<sequence>METLIEDVKLSIELEEKGHNFYTETAKKTNNPLAIATLKSLAERELIHIERIKEFYKNLTGEKKLASDWLKGVEVAPTKKALLKPIFISLKKNLDKRFETKEDINKAYEIAEGLERDSYSLYDKISKETDNDIAKKFYATLAAEEREHYAILDETLLYLNNPGEWFKRQERWIVEG</sequence>
<dbReference type="InterPro" id="IPR012347">
    <property type="entry name" value="Ferritin-like"/>
</dbReference>
<dbReference type="EMBL" id="MEUB01000068">
    <property type="protein sequence ID" value="OGC18770.1"/>
    <property type="molecule type" value="Genomic_DNA"/>
</dbReference>
<dbReference type="SUPFAM" id="SSF47240">
    <property type="entry name" value="Ferritin-like"/>
    <property type="match status" value="1"/>
</dbReference>